<reference evidence="1 2" key="1">
    <citation type="submission" date="2020-02" db="EMBL/GenBank/DDBJ databases">
        <title>Genome sequence of strain AETb3-4.</title>
        <authorList>
            <person name="Gao J."/>
            <person name="Zhang X."/>
        </authorList>
    </citation>
    <scope>NUCLEOTIDE SEQUENCE [LARGE SCALE GENOMIC DNA]</scope>
    <source>
        <strain evidence="1 2">AETb3-4</strain>
    </source>
</reference>
<evidence type="ECO:0000313" key="1">
    <source>
        <dbReference type="EMBL" id="NVM95391.1"/>
    </source>
</evidence>
<dbReference type="AlphaFoldDB" id="A0A7Y7IH39"/>
<organism evidence="1 2">
    <name type="scientific">Arthrobacter wenxiniae</name>
    <dbReference type="NCBI Taxonomy" id="2713570"/>
    <lineage>
        <taxon>Bacteria</taxon>
        <taxon>Bacillati</taxon>
        <taxon>Actinomycetota</taxon>
        <taxon>Actinomycetes</taxon>
        <taxon>Micrococcales</taxon>
        <taxon>Micrococcaceae</taxon>
        <taxon>Arthrobacter</taxon>
    </lineage>
</organism>
<keyword evidence="2" id="KW-1185">Reference proteome</keyword>
<dbReference type="Proteomes" id="UP000543556">
    <property type="component" value="Unassembled WGS sequence"/>
</dbReference>
<proteinExistence type="predicted"/>
<sequence length="96" mass="9864">MKGAEVQASSLQRTTPISVASLTETVTAKPADVLAYYTKVYEGQKFTALPGNSVDGTPSKTFVRASGQESVNVAIVQTGTTSTVTVGASVLPASLK</sequence>
<evidence type="ECO:0000313" key="2">
    <source>
        <dbReference type="Proteomes" id="UP000543556"/>
    </source>
</evidence>
<comment type="caution">
    <text evidence="1">The sequence shown here is derived from an EMBL/GenBank/DDBJ whole genome shotgun (WGS) entry which is preliminary data.</text>
</comment>
<gene>
    <name evidence="1" type="ORF">G6034_10785</name>
</gene>
<accession>A0A7Y7IH39</accession>
<protein>
    <submittedName>
        <fullName evidence="1">Uncharacterized protein</fullName>
    </submittedName>
</protein>
<name>A0A7Y7IH39_9MICC</name>
<dbReference type="EMBL" id="JAAMFM010000014">
    <property type="protein sequence ID" value="NVM95391.1"/>
    <property type="molecule type" value="Genomic_DNA"/>
</dbReference>